<dbReference type="PROSITE" id="PS51257">
    <property type="entry name" value="PROKAR_LIPOPROTEIN"/>
    <property type="match status" value="1"/>
</dbReference>
<dbReference type="Proteomes" id="UP000246901">
    <property type="component" value="Segment"/>
</dbReference>
<dbReference type="KEGG" id="vg:54991520"/>
<sequence length="108" mass="11830">MKTSKIAIICVLLASSITVGCAGKNAKSDSKQSVDIERAPEVQIVEIPVYVRIDEAFTEMCKWVDAAPLSEAPSVARGRKKCLQFYEENLKAIRAISGTKVDLNKESK</sequence>
<keyword evidence="2" id="KW-1185">Reference proteome</keyword>
<dbReference type="RefSeq" id="YP_009801013.1">
    <property type="nucleotide sequence ID" value="NC_047962.1"/>
</dbReference>
<dbReference type="GeneID" id="54991520"/>
<protein>
    <submittedName>
        <fullName evidence="1">Uncharacterized protein</fullName>
    </submittedName>
</protein>
<evidence type="ECO:0000313" key="1">
    <source>
        <dbReference type="EMBL" id="AWD92432.1"/>
    </source>
</evidence>
<evidence type="ECO:0000313" key="2">
    <source>
        <dbReference type="Proteomes" id="UP000246901"/>
    </source>
</evidence>
<organism evidence="1 2">
    <name type="scientific">Xanthomonas phage Carpasina</name>
    <dbReference type="NCBI Taxonomy" id="2163636"/>
    <lineage>
        <taxon>Viruses</taxon>
        <taxon>Duplodnaviria</taxon>
        <taxon>Heunggongvirae</taxon>
        <taxon>Uroviricota</taxon>
        <taxon>Caudoviricetes</taxon>
        <taxon>Lindbergviridae</taxon>
        <taxon>Carpasinavirus</taxon>
        <taxon>Carpasinavirus carpasina</taxon>
    </lineage>
</organism>
<name>A0A2S1GSV6_9CAUD</name>
<dbReference type="EMBL" id="MH059633">
    <property type="protein sequence ID" value="AWD92432.1"/>
    <property type="molecule type" value="Genomic_DNA"/>
</dbReference>
<accession>A0A2S1GSV6</accession>
<reference evidence="1 2" key="1">
    <citation type="submission" date="2018-03" db="EMBL/GenBank/DDBJ databases">
        <title>Phage therapy in agriculture - a green tech approach to combat plant pathogenic bacteria.</title>
        <authorList>
            <person name="Carstens A.B."/>
            <person name="Djurhuus A.M."/>
            <person name="Hansen L.H."/>
        </authorList>
    </citation>
    <scope>NUCLEOTIDE SEQUENCE [LARGE SCALE GENOMIC DNA]</scope>
</reference>
<proteinExistence type="predicted"/>